<dbReference type="InterPro" id="IPR011067">
    <property type="entry name" value="Plasmid_toxin/cell-grow_inhib"/>
</dbReference>
<protein>
    <submittedName>
        <fullName evidence="3">Type II toxin-antitoxin system PemK/MazF family toxin</fullName>
    </submittedName>
</protein>
<dbReference type="Gene3D" id="2.30.30.110">
    <property type="match status" value="1"/>
</dbReference>
<evidence type="ECO:0000313" key="4">
    <source>
        <dbReference type="Proteomes" id="UP001596470"/>
    </source>
</evidence>
<dbReference type="Pfam" id="PF02452">
    <property type="entry name" value="PemK_toxin"/>
    <property type="match status" value="1"/>
</dbReference>
<comment type="caution">
    <text evidence="3">The sequence shown here is derived from an EMBL/GenBank/DDBJ whole genome shotgun (WGS) entry which is preliminary data.</text>
</comment>
<keyword evidence="4" id="KW-1185">Reference proteome</keyword>
<comment type="similarity">
    <text evidence="1">Belongs to the PemK/MazF family.</text>
</comment>
<keyword evidence="2" id="KW-1277">Toxin-antitoxin system</keyword>
<reference evidence="4" key="1">
    <citation type="journal article" date="2019" name="Int. J. Syst. Evol. Microbiol.">
        <title>The Global Catalogue of Microorganisms (GCM) 10K type strain sequencing project: providing services to taxonomists for standard genome sequencing and annotation.</title>
        <authorList>
            <consortium name="The Broad Institute Genomics Platform"/>
            <consortium name="The Broad Institute Genome Sequencing Center for Infectious Disease"/>
            <person name="Wu L."/>
            <person name="Ma J."/>
        </authorList>
    </citation>
    <scope>NUCLEOTIDE SEQUENCE [LARGE SCALE GENOMIC DNA]</scope>
    <source>
        <strain evidence="4">KACC 12634</strain>
    </source>
</reference>
<dbReference type="PANTHER" id="PTHR33988:SF2">
    <property type="entry name" value="ENDORIBONUCLEASE MAZF"/>
    <property type="match status" value="1"/>
</dbReference>
<organism evidence="3 4">
    <name type="scientific">Glycomyces mayteni</name>
    <dbReference type="NCBI Taxonomy" id="543887"/>
    <lineage>
        <taxon>Bacteria</taxon>
        <taxon>Bacillati</taxon>
        <taxon>Actinomycetota</taxon>
        <taxon>Actinomycetes</taxon>
        <taxon>Glycomycetales</taxon>
        <taxon>Glycomycetaceae</taxon>
        <taxon>Glycomyces</taxon>
    </lineage>
</organism>
<evidence type="ECO:0000256" key="2">
    <source>
        <dbReference type="ARBA" id="ARBA00022649"/>
    </source>
</evidence>
<evidence type="ECO:0000313" key="3">
    <source>
        <dbReference type="EMBL" id="MFC6959305.1"/>
    </source>
</evidence>
<dbReference type="SUPFAM" id="SSF50118">
    <property type="entry name" value="Cell growth inhibitor/plasmid maintenance toxic component"/>
    <property type="match status" value="1"/>
</dbReference>
<evidence type="ECO:0000256" key="1">
    <source>
        <dbReference type="ARBA" id="ARBA00007521"/>
    </source>
</evidence>
<proteinExistence type="inferred from homology"/>
<gene>
    <name evidence="3" type="ORF">ACFQS3_19085</name>
</gene>
<dbReference type="Proteomes" id="UP001596470">
    <property type="component" value="Unassembled WGS sequence"/>
</dbReference>
<dbReference type="EMBL" id="JBHSYS010000004">
    <property type="protein sequence ID" value="MFC6959305.1"/>
    <property type="molecule type" value="Genomic_DNA"/>
</dbReference>
<name>A0ABW2DA85_9ACTN</name>
<dbReference type="InterPro" id="IPR003477">
    <property type="entry name" value="PemK-like"/>
</dbReference>
<dbReference type="RefSeq" id="WP_382345095.1">
    <property type="nucleotide sequence ID" value="NZ_JBHMBP010000001.1"/>
</dbReference>
<sequence length="106" mass="11710">MIFRGAIYEVKPAKEATGHEQQGRRYGVVIQSDAFATSTITIALTSTGAHHTIYRPEIEFLGAKSRVLTDQIYSVDHGRLGDFMGALDFDELDNLNRALLLKLGLS</sequence>
<dbReference type="PANTHER" id="PTHR33988">
    <property type="entry name" value="ENDORIBONUCLEASE MAZF-RELATED"/>
    <property type="match status" value="1"/>
</dbReference>
<accession>A0ABW2DA85</accession>